<evidence type="ECO:0000313" key="2">
    <source>
        <dbReference type="Proteomes" id="UP000625033"/>
    </source>
</evidence>
<gene>
    <name evidence="1" type="ORF">IW252_002601</name>
</gene>
<protein>
    <submittedName>
        <fullName evidence="1">Uncharacterized protein</fullName>
    </submittedName>
</protein>
<keyword evidence="2" id="KW-1185">Reference proteome</keyword>
<proteinExistence type="predicted"/>
<name>A0A931GMW7_9MICC</name>
<comment type="caution">
    <text evidence="1">The sequence shown here is derived from an EMBL/GenBank/DDBJ whole genome shotgun (WGS) entry which is preliminary data.</text>
</comment>
<accession>A0A931GMW7</accession>
<dbReference type="RefSeq" id="WP_196836973.1">
    <property type="nucleotide sequence ID" value="NZ_JADOTZ010000001.1"/>
</dbReference>
<dbReference type="EMBL" id="JADOTZ010000001">
    <property type="protein sequence ID" value="MBG6085834.1"/>
    <property type="molecule type" value="Genomic_DNA"/>
</dbReference>
<sequence length="63" mass="6867">MSGIPDINVDWEPSAWCPICEDGGDMAVIDTEALECTDCGTTWSIDGRHGESSLDRPELDTPR</sequence>
<dbReference type="Proteomes" id="UP000625033">
    <property type="component" value="Unassembled WGS sequence"/>
</dbReference>
<dbReference type="AlphaFoldDB" id="A0A931GMW7"/>
<evidence type="ECO:0000313" key="1">
    <source>
        <dbReference type="EMBL" id="MBG6085834.1"/>
    </source>
</evidence>
<organism evidence="1 2">
    <name type="scientific">Zhihengliuella flava</name>
    <dbReference type="NCBI Taxonomy" id="1285193"/>
    <lineage>
        <taxon>Bacteria</taxon>
        <taxon>Bacillati</taxon>
        <taxon>Actinomycetota</taxon>
        <taxon>Actinomycetes</taxon>
        <taxon>Micrococcales</taxon>
        <taxon>Micrococcaceae</taxon>
        <taxon>Zhihengliuella</taxon>
    </lineage>
</organism>
<reference evidence="1" key="1">
    <citation type="submission" date="2020-11" db="EMBL/GenBank/DDBJ databases">
        <title>Sequencing the genomes of 1000 actinobacteria strains.</title>
        <authorList>
            <person name="Klenk H.-P."/>
        </authorList>
    </citation>
    <scope>NUCLEOTIDE SEQUENCE</scope>
    <source>
        <strain evidence="1">DSM 26152</strain>
    </source>
</reference>